<dbReference type="Pfam" id="PF18052">
    <property type="entry name" value="Rx_N"/>
    <property type="match status" value="1"/>
</dbReference>
<comment type="caution">
    <text evidence="8">The sequence shown here is derived from an EMBL/GenBank/DDBJ whole genome shotgun (WGS) entry which is preliminary data.</text>
</comment>
<feature type="non-terminal residue" evidence="8">
    <location>
        <position position="1"/>
    </location>
</feature>
<feature type="domain" description="NB-ARC" evidence="6">
    <location>
        <begin position="191"/>
        <end position="261"/>
    </location>
</feature>
<keyword evidence="2" id="KW-0433">Leucine-rich repeat</keyword>
<dbReference type="CDD" id="cd14798">
    <property type="entry name" value="RX-CC_like"/>
    <property type="match status" value="1"/>
</dbReference>
<keyword evidence="4" id="KW-0547">Nucleotide-binding</keyword>
<evidence type="ECO:0000256" key="4">
    <source>
        <dbReference type="ARBA" id="ARBA00022741"/>
    </source>
</evidence>
<dbReference type="InterPro" id="IPR041118">
    <property type="entry name" value="Rx_N"/>
</dbReference>
<evidence type="ECO:0000313" key="9">
    <source>
        <dbReference type="Proteomes" id="UP000324897"/>
    </source>
</evidence>
<dbReference type="PANTHER" id="PTHR19338:SF48">
    <property type="entry name" value="OS12G0166600 PROTEIN"/>
    <property type="match status" value="1"/>
</dbReference>
<evidence type="ECO:0000256" key="1">
    <source>
        <dbReference type="ARBA" id="ARBA00008894"/>
    </source>
</evidence>
<dbReference type="SUPFAM" id="SSF52540">
    <property type="entry name" value="P-loop containing nucleoside triphosphate hydrolases"/>
    <property type="match status" value="1"/>
</dbReference>
<dbReference type="Proteomes" id="UP000324897">
    <property type="component" value="Chromosome 4"/>
</dbReference>
<accession>A0A5J9VZ88</accession>
<dbReference type="GO" id="GO:0043531">
    <property type="term" value="F:ADP binding"/>
    <property type="evidence" value="ECO:0007669"/>
    <property type="project" value="InterPro"/>
</dbReference>
<proteinExistence type="inferred from homology"/>
<evidence type="ECO:0008006" key="10">
    <source>
        <dbReference type="Google" id="ProtNLM"/>
    </source>
</evidence>
<dbReference type="Pfam" id="PF00931">
    <property type="entry name" value="NB-ARC"/>
    <property type="match status" value="1"/>
</dbReference>
<evidence type="ECO:0000259" key="7">
    <source>
        <dbReference type="Pfam" id="PF18052"/>
    </source>
</evidence>
<dbReference type="EMBL" id="RWGY01000007">
    <property type="protein sequence ID" value="TVU41772.1"/>
    <property type="molecule type" value="Genomic_DNA"/>
</dbReference>
<dbReference type="InterPro" id="IPR002182">
    <property type="entry name" value="NB-ARC"/>
</dbReference>
<dbReference type="Gramene" id="TVU41772">
    <property type="protein sequence ID" value="TVU41772"/>
    <property type="gene ID" value="EJB05_15320"/>
</dbReference>
<feature type="domain" description="Disease resistance N-terminal" evidence="7">
    <location>
        <begin position="4"/>
        <end position="89"/>
    </location>
</feature>
<organism evidence="8 9">
    <name type="scientific">Eragrostis curvula</name>
    <name type="common">weeping love grass</name>
    <dbReference type="NCBI Taxonomy" id="38414"/>
    <lineage>
        <taxon>Eukaryota</taxon>
        <taxon>Viridiplantae</taxon>
        <taxon>Streptophyta</taxon>
        <taxon>Embryophyta</taxon>
        <taxon>Tracheophyta</taxon>
        <taxon>Spermatophyta</taxon>
        <taxon>Magnoliopsida</taxon>
        <taxon>Liliopsida</taxon>
        <taxon>Poales</taxon>
        <taxon>Poaceae</taxon>
        <taxon>PACMAD clade</taxon>
        <taxon>Chloridoideae</taxon>
        <taxon>Eragrostideae</taxon>
        <taxon>Eragrostidinae</taxon>
        <taxon>Eragrostis</taxon>
    </lineage>
</organism>
<dbReference type="Gene3D" id="1.20.5.4130">
    <property type="match status" value="1"/>
</dbReference>
<dbReference type="Gene3D" id="3.40.50.300">
    <property type="entry name" value="P-loop containing nucleotide triphosphate hydrolases"/>
    <property type="match status" value="1"/>
</dbReference>
<dbReference type="OrthoDB" id="3027644at2759"/>
<evidence type="ECO:0000256" key="2">
    <source>
        <dbReference type="ARBA" id="ARBA00022614"/>
    </source>
</evidence>
<sequence length="289" mass="33113">MESAVQILASSVGQLLAEEYRQLRGVGGQVVELRDELAAMNAVLRMQSEAEEGDVDLFIREMMKQVRELAFDSEVCVDEYIFCIKSRPSDGLRAFLARLLSTLRPRRRLAGEINALRSRAISISERHARYGQYAVVKREAPPFSALRLAFVPARARYRDQFTFVGDKAATVAELVKSCDIDDDDDDDERRRLKVFYVIGFGGVGKTTLAMEVCRLLEPDFPYQAFVSVSRAFEPRSDLKLLIKRVLQQIAKSKRIKERGVAEEIFFIDIDLWDTDMMAKKLKYFLEHKR</sequence>
<dbReference type="GO" id="GO:0006952">
    <property type="term" value="P:defense response"/>
    <property type="evidence" value="ECO:0007669"/>
    <property type="project" value="UniProtKB-KW"/>
</dbReference>
<evidence type="ECO:0000256" key="5">
    <source>
        <dbReference type="ARBA" id="ARBA00022821"/>
    </source>
</evidence>
<evidence type="ECO:0000313" key="8">
    <source>
        <dbReference type="EMBL" id="TVU41772.1"/>
    </source>
</evidence>
<keyword evidence="5" id="KW-0611">Plant defense</keyword>
<protein>
    <recommendedName>
        <fullName evidence="10">NB-ARC domain-containing protein</fullName>
    </recommendedName>
</protein>
<dbReference type="AlphaFoldDB" id="A0A5J9VZ88"/>
<evidence type="ECO:0000259" key="6">
    <source>
        <dbReference type="Pfam" id="PF00931"/>
    </source>
</evidence>
<keyword evidence="3" id="KW-0677">Repeat</keyword>
<reference evidence="8 9" key="1">
    <citation type="journal article" date="2019" name="Sci. Rep.">
        <title>A high-quality genome of Eragrostis curvula grass provides insights into Poaceae evolution and supports new strategies to enhance forage quality.</title>
        <authorList>
            <person name="Carballo J."/>
            <person name="Santos B.A.C.M."/>
            <person name="Zappacosta D."/>
            <person name="Garbus I."/>
            <person name="Selva J.P."/>
            <person name="Gallo C.A."/>
            <person name="Diaz A."/>
            <person name="Albertini E."/>
            <person name="Caccamo M."/>
            <person name="Echenique V."/>
        </authorList>
    </citation>
    <scope>NUCLEOTIDE SEQUENCE [LARGE SCALE GENOMIC DNA]</scope>
    <source>
        <strain evidence="9">cv. Victoria</strain>
        <tissue evidence="8">Leaf</tissue>
    </source>
</reference>
<dbReference type="InterPro" id="IPR027417">
    <property type="entry name" value="P-loop_NTPase"/>
</dbReference>
<dbReference type="InterPro" id="IPR038005">
    <property type="entry name" value="RX-like_CC"/>
</dbReference>
<evidence type="ECO:0000256" key="3">
    <source>
        <dbReference type="ARBA" id="ARBA00022737"/>
    </source>
</evidence>
<name>A0A5J9VZ88_9POAL</name>
<comment type="similarity">
    <text evidence="1">Belongs to the disease resistance NB-LRR family.</text>
</comment>
<keyword evidence="9" id="KW-1185">Reference proteome</keyword>
<gene>
    <name evidence="8" type="ORF">EJB05_15320</name>
</gene>
<dbReference type="PANTHER" id="PTHR19338">
    <property type="entry name" value="TRANSLOCASE OF INNER MITOCHONDRIAL MEMBRANE 13 HOMOLOG"/>
    <property type="match status" value="1"/>
</dbReference>